<sequence length="312" mass="35856">MFNSFWGQVGLCLLGLLGAIVFLELCTDLLALIFRVKSRKINFLGFSYDRKSKKVRYQPLANIYGMRLMLGFPTDRDYLIFGWLRLLVGVVLYVYISWAIIWTDNLAGWATGPAYFVEYITLYVMILGGNQTSRLKPGKSNTYYYRYGIRDRAYGKLNAPLDEYSFIYLNQVLDFLLKQNEAVPNILAPCFAYINAALNFKELSADEKEKIEQVFDIYHTWNFHRDTYAITPISYQGELATTAILLGRPAPEDNVIAGLSQRRGYQQRLNYLTNPNEANRLAYQKAMRKLIRIAGVDSVTTASAEKYFEMGQ</sequence>
<dbReference type="Proteomes" id="UP001314241">
    <property type="component" value="Unassembled WGS sequence"/>
</dbReference>
<accession>A0ABM9N6A8</accession>
<keyword evidence="3" id="KW-1185">Reference proteome</keyword>
<dbReference type="RefSeq" id="WP_349642269.1">
    <property type="nucleotide sequence ID" value="NZ_CAWVOH010000003.1"/>
</dbReference>
<feature type="transmembrane region" description="Helical" evidence="1">
    <location>
        <begin position="6"/>
        <end position="34"/>
    </location>
</feature>
<evidence type="ECO:0000313" key="2">
    <source>
        <dbReference type="EMBL" id="CAK8054720.1"/>
    </source>
</evidence>
<evidence type="ECO:0000256" key="1">
    <source>
        <dbReference type="SAM" id="Phobius"/>
    </source>
</evidence>
<organism evidence="2 3">
    <name type="scientific">Eupransor demetentiae</name>
    <dbReference type="NCBI Taxonomy" id="3109584"/>
    <lineage>
        <taxon>Bacteria</taxon>
        <taxon>Bacillati</taxon>
        <taxon>Bacillota</taxon>
        <taxon>Bacilli</taxon>
        <taxon>Lactobacillales</taxon>
        <taxon>Lactobacillaceae</taxon>
        <taxon>Eupransor</taxon>
    </lineage>
</organism>
<protein>
    <submittedName>
        <fullName evidence="2">Uncharacterized protein</fullName>
    </submittedName>
</protein>
<evidence type="ECO:0000313" key="3">
    <source>
        <dbReference type="Proteomes" id="UP001314241"/>
    </source>
</evidence>
<keyword evidence="1" id="KW-0812">Transmembrane</keyword>
<reference evidence="2 3" key="1">
    <citation type="submission" date="2024-01" db="EMBL/GenBank/DDBJ databases">
        <authorList>
            <person name="Botero Cardona J."/>
        </authorList>
    </citation>
    <scope>NUCLEOTIDE SEQUENCE [LARGE SCALE GENOMIC DNA]</scope>
    <source>
        <strain evidence="2 3">LMG 33000</strain>
    </source>
</reference>
<feature type="transmembrane region" description="Helical" evidence="1">
    <location>
        <begin position="107"/>
        <end position="126"/>
    </location>
</feature>
<feature type="transmembrane region" description="Helical" evidence="1">
    <location>
        <begin position="78"/>
        <end position="101"/>
    </location>
</feature>
<proteinExistence type="predicted"/>
<name>A0ABM9N6A8_9LACO</name>
<keyword evidence="1" id="KW-0472">Membrane</keyword>
<comment type="caution">
    <text evidence="2">The sequence shown here is derived from an EMBL/GenBank/DDBJ whole genome shotgun (WGS) entry which is preliminary data.</text>
</comment>
<dbReference type="EMBL" id="CAWVOH010000003">
    <property type="protein sequence ID" value="CAK8054720.1"/>
    <property type="molecule type" value="Genomic_DNA"/>
</dbReference>
<gene>
    <name evidence="2" type="ORF">R54876_GBNLAHCA_01295</name>
</gene>
<keyword evidence="1" id="KW-1133">Transmembrane helix</keyword>